<reference evidence="2" key="3">
    <citation type="submission" date="2022-06" db="UniProtKB">
        <authorList>
            <consortium name="EnsemblPlants"/>
        </authorList>
    </citation>
    <scope>IDENTIFICATION</scope>
</reference>
<dbReference type="AlphaFoldDB" id="A0A8R7QCI9"/>
<feature type="region of interest" description="Disordered" evidence="1">
    <location>
        <begin position="102"/>
        <end position="121"/>
    </location>
</feature>
<sequence length="181" mass="18930">MVHAASLIIYGVLYMNRRRAGPAPCKLITCKLLSRGVELGQLPDGVVLAAGAGAEVDGVVEHPQQVVEQHDLAPHGHRLLATIPDPAAAGVVNERGDQRVAEVPGADDVPPARAAHEHHRRRPLCSRRLAVLAGGVVPGRHGAEVAVGAGGGRPPAPRPRQALAPAQHHAPQPVHARTHAR</sequence>
<reference evidence="2" key="2">
    <citation type="submission" date="2018-03" db="EMBL/GenBank/DDBJ databases">
        <title>The Triticum urartu genome reveals the dynamic nature of wheat genome evolution.</title>
        <authorList>
            <person name="Ling H."/>
            <person name="Ma B."/>
            <person name="Shi X."/>
            <person name="Liu H."/>
            <person name="Dong L."/>
            <person name="Sun H."/>
            <person name="Cao Y."/>
            <person name="Gao Q."/>
            <person name="Zheng S."/>
            <person name="Li Y."/>
            <person name="Yu Y."/>
            <person name="Du H."/>
            <person name="Qi M."/>
            <person name="Li Y."/>
            <person name="Yu H."/>
            <person name="Cui Y."/>
            <person name="Wang N."/>
            <person name="Chen C."/>
            <person name="Wu H."/>
            <person name="Zhao Y."/>
            <person name="Zhang J."/>
            <person name="Li Y."/>
            <person name="Zhou W."/>
            <person name="Zhang B."/>
            <person name="Hu W."/>
            <person name="Eijk M."/>
            <person name="Tang J."/>
            <person name="Witsenboer H."/>
            <person name="Zhao S."/>
            <person name="Li Z."/>
            <person name="Zhang A."/>
            <person name="Wang D."/>
            <person name="Liang C."/>
        </authorList>
    </citation>
    <scope>NUCLEOTIDE SEQUENCE [LARGE SCALE GENOMIC DNA]</scope>
    <source>
        <strain evidence="2">cv. G1812</strain>
    </source>
</reference>
<proteinExistence type="predicted"/>
<feature type="region of interest" description="Disordered" evidence="1">
    <location>
        <begin position="146"/>
        <end position="181"/>
    </location>
</feature>
<accession>A0A8R7QCI9</accession>
<organism evidence="2 3">
    <name type="scientific">Triticum urartu</name>
    <name type="common">Red wild einkorn</name>
    <name type="synonym">Crithodium urartu</name>
    <dbReference type="NCBI Taxonomy" id="4572"/>
    <lineage>
        <taxon>Eukaryota</taxon>
        <taxon>Viridiplantae</taxon>
        <taxon>Streptophyta</taxon>
        <taxon>Embryophyta</taxon>
        <taxon>Tracheophyta</taxon>
        <taxon>Spermatophyta</taxon>
        <taxon>Magnoliopsida</taxon>
        <taxon>Liliopsida</taxon>
        <taxon>Poales</taxon>
        <taxon>Poaceae</taxon>
        <taxon>BOP clade</taxon>
        <taxon>Pooideae</taxon>
        <taxon>Triticodae</taxon>
        <taxon>Triticeae</taxon>
        <taxon>Triticinae</taxon>
        <taxon>Triticum</taxon>
    </lineage>
</organism>
<evidence type="ECO:0000313" key="2">
    <source>
        <dbReference type="EnsemblPlants" id="TuG1812G0500000625.01.T01.cds331295"/>
    </source>
</evidence>
<dbReference type="Proteomes" id="UP000015106">
    <property type="component" value="Chromosome 5"/>
</dbReference>
<dbReference type="Gramene" id="TuG1812G0500000625.01.T01">
    <property type="protein sequence ID" value="TuG1812G0500000625.01.T01.cds331295"/>
    <property type="gene ID" value="TuG1812G0500000625.01"/>
</dbReference>
<evidence type="ECO:0000313" key="3">
    <source>
        <dbReference type="Proteomes" id="UP000015106"/>
    </source>
</evidence>
<dbReference type="EnsemblPlants" id="TuG1812G0500000625.01.T01">
    <property type="protein sequence ID" value="TuG1812G0500000625.01.T01.cds331295"/>
    <property type="gene ID" value="TuG1812G0500000625.01"/>
</dbReference>
<feature type="compositionally biased region" description="Low complexity" evidence="1">
    <location>
        <begin position="159"/>
        <end position="175"/>
    </location>
</feature>
<evidence type="ECO:0000256" key="1">
    <source>
        <dbReference type="SAM" id="MobiDB-lite"/>
    </source>
</evidence>
<protein>
    <submittedName>
        <fullName evidence="2">Uncharacterized protein</fullName>
    </submittedName>
</protein>
<reference evidence="3" key="1">
    <citation type="journal article" date="2013" name="Nature">
        <title>Draft genome of the wheat A-genome progenitor Triticum urartu.</title>
        <authorList>
            <person name="Ling H.Q."/>
            <person name="Zhao S."/>
            <person name="Liu D."/>
            <person name="Wang J."/>
            <person name="Sun H."/>
            <person name="Zhang C."/>
            <person name="Fan H."/>
            <person name="Li D."/>
            <person name="Dong L."/>
            <person name="Tao Y."/>
            <person name="Gao C."/>
            <person name="Wu H."/>
            <person name="Li Y."/>
            <person name="Cui Y."/>
            <person name="Guo X."/>
            <person name="Zheng S."/>
            <person name="Wang B."/>
            <person name="Yu K."/>
            <person name="Liang Q."/>
            <person name="Yang W."/>
            <person name="Lou X."/>
            <person name="Chen J."/>
            <person name="Feng M."/>
            <person name="Jian J."/>
            <person name="Zhang X."/>
            <person name="Luo G."/>
            <person name="Jiang Y."/>
            <person name="Liu J."/>
            <person name="Wang Z."/>
            <person name="Sha Y."/>
            <person name="Zhang B."/>
            <person name="Wu H."/>
            <person name="Tang D."/>
            <person name="Shen Q."/>
            <person name="Xue P."/>
            <person name="Zou S."/>
            <person name="Wang X."/>
            <person name="Liu X."/>
            <person name="Wang F."/>
            <person name="Yang Y."/>
            <person name="An X."/>
            <person name="Dong Z."/>
            <person name="Zhang K."/>
            <person name="Zhang X."/>
            <person name="Luo M.C."/>
            <person name="Dvorak J."/>
            <person name="Tong Y."/>
            <person name="Wang J."/>
            <person name="Yang H."/>
            <person name="Li Z."/>
            <person name="Wang D."/>
            <person name="Zhang A."/>
            <person name="Wang J."/>
        </authorList>
    </citation>
    <scope>NUCLEOTIDE SEQUENCE</scope>
    <source>
        <strain evidence="3">cv. G1812</strain>
    </source>
</reference>
<name>A0A8R7QCI9_TRIUA</name>
<keyword evidence="3" id="KW-1185">Reference proteome</keyword>